<dbReference type="InterPro" id="IPR019734">
    <property type="entry name" value="TPR_rpt"/>
</dbReference>
<dbReference type="Gene3D" id="1.25.40.10">
    <property type="entry name" value="Tetratricopeptide repeat domain"/>
    <property type="match status" value="5"/>
</dbReference>
<dbReference type="SUPFAM" id="SSF48452">
    <property type="entry name" value="TPR-like"/>
    <property type="match status" value="3"/>
</dbReference>
<dbReference type="InterPro" id="IPR027417">
    <property type="entry name" value="P-loop_NTPase"/>
</dbReference>
<protein>
    <submittedName>
        <fullName evidence="2">Tetratricopeptide repeat protein</fullName>
    </submittedName>
</protein>
<dbReference type="Pfam" id="PF13181">
    <property type="entry name" value="TPR_8"/>
    <property type="match status" value="1"/>
</dbReference>
<dbReference type="PANTHER" id="PTHR19959:SF119">
    <property type="entry name" value="FUNGAL LIPASE-LIKE DOMAIN-CONTAINING PROTEIN"/>
    <property type="match status" value="1"/>
</dbReference>
<dbReference type="AlphaFoldDB" id="A0A7D6CEN2"/>
<feature type="domain" description="Anaphase-promoting complex subunit 5" evidence="1">
    <location>
        <begin position="1039"/>
        <end position="1068"/>
    </location>
</feature>
<dbReference type="SUPFAM" id="SSF52540">
    <property type="entry name" value="P-loop containing nucleoside triphosphate hydrolases"/>
    <property type="match status" value="1"/>
</dbReference>
<sequence length="1221" mass="131574">MIFPFDDGSGPDTHRYEQNITVVDGFGYGTIGADIHVFGDGMPVYLLRRRPAPVTADPWWLSELPSRMLHPRFATVEFTGRELELADLHTWRNSRPRLAVRWLHGPGGSGKTRLAYQFAAEAESDGWQVIEAVHGPGATVHPGSQDLRPAGAPGLLLIVDYADRWPHQHLTWLLSNAVLHRDGLPTRVLLIGRNPDAWPALRAALDVHQASTSTRRLAPLSGGTGPATARMQMFAAARTGFARHYGIPDPDEIATPDILLQPEMGLTLAVHIAALVAVDAYRTGRIAPADAAGQTVYLLDREQRHWADRHGDPRHTLGDPAGYGTAPAVMNQVVYIAALTGSRPPAGGVDLLHRLRIPGDPGRILADHAACYPSADPTHVLEPLYPDRLAEDFIALTVPGHDLDYPAQGWAPGTTDEILSEAPNVSRRTWDVPGVRSMVFLAAAAHRWPHLGHHYLYPLLLARPELAVAGGSPALISLATATHTPIAVLQAVARVLPADAHIDLDLGAAALSAALLPHQLTDADADEQILAYLGHAERLVRAGRFSEAIRYAEQGVDLARRWSDSGPEVRRLVLVAALSQQSVCAAQLGRWDEAIDHVRQAMVLRENQAVPLSDVNRADDLGRLSITLAGLLSEHGHYSEAVPVARHALDTYLALTEQEPGERHLRGAAEAAYNLCGMLASLGQHEEALPAGLRAVKTYQLLSEHAPGTYLPRWAEALTSLAVVHTELGYADAALDNTAQAVKVMQRAVRGNPSVQEPGLARALISRSHLLSQLGRYEQAVEPAREAVEIVRRCVAANPRSHRNLLVAALSHLAGTLVTLAHNADALTAAQEAAEMCLTESPGVVRPVQAAAALATLGTVLSSLGRHHDALAATNKARELLKAADGGDAHVAVLRMRAHIEINMGRHLAGIGAFDLAVPPASEAVRLYRRLADKHPVTDLPHLASALDNLGMLLPQLGEMQDAIASLEESVKILRQLEAVQPGVLQHRLAATLNNLGLRLAETDQTQRALDVAQESLTLFRELAATDPDCHRDDIALGVFNLSLRLHALGQDEKSLTTLREAVTMARQLSRENPGAHDALLAESLKCLALRLCAPRHRNTSAAVDEEAVAAAGEAVALLRRLYHDDPKVHQANLAMALGAYASVCVECGGNPRSAARHILEAMEHYDQLCSFRPLIFERYRIASIGTFASVLDALGDTDGAHRIRRGLAEAAGIPWPDPAG</sequence>
<dbReference type="PANTHER" id="PTHR19959">
    <property type="entry name" value="KINESIN LIGHT CHAIN"/>
    <property type="match status" value="1"/>
</dbReference>
<name>A0A7D6CEN2_9ACTN</name>
<gene>
    <name evidence="2" type="ORF">HZU44_18425</name>
</gene>
<dbReference type="SMART" id="SM00028">
    <property type="entry name" value="TPR"/>
    <property type="match status" value="8"/>
</dbReference>
<accession>A0A7D6CEN2</accession>
<evidence type="ECO:0000259" key="1">
    <source>
        <dbReference type="Pfam" id="PF12862"/>
    </source>
</evidence>
<dbReference type="Gene3D" id="3.40.50.300">
    <property type="entry name" value="P-loop containing nucleotide triphosphate hydrolases"/>
    <property type="match status" value="1"/>
</dbReference>
<organism evidence="2">
    <name type="scientific">Micromonospora carbonacea</name>
    <dbReference type="NCBI Taxonomy" id="47853"/>
    <lineage>
        <taxon>Bacteria</taxon>
        <taxon>Bacillati</taxon>
        <taxon>Actinomycetota</taxon>
        <taxon>Actinomycetes</taxon>
        <taxon>Micromonosporales</taxon>
        <taxon>Micromonosporaceae</taxon>
        <taxon>Micromonospora</taxon>
    </lineage>
</organism>
<evidence type="ECO:0000313" key="2">
    <source>
        <dbReference type="EMBL" id="QLJ96868.1"/>
    </source>
</evidence>
<dbReference type="Pfam" id="PF13374">
    <property type="entry name" value="TPR_10"/>
    <property type="match status" value="2"/>
</dbReference>
<dbReference type="InterPro" id="IPR011990">
    <property type="entry name" value="TPR-like_helical_dom_sf"/>
</dbReference>
<feature type="domain" description="Anaphase-promoting complex subunit 5" evidence="1">
    <location>
        <begin position="713"/>
        <end position="746"/>
    </location>
</feature>
<dbReference type="EMBL" id="CP058905">
    <property type="protein sequence ID" value="QLJ96868.1"/>
    <property type="molecule type" value="Genomic_DNA"/>
</dbReference>
<proteinExistence type="predicted"/>
<reference evidence="2" key="1">
    <citation type="submission" date="2020-08" db="EMBL/GenBank/DDBJ databases">
        <title>A bifunctional nitrone conjugated secondary metabolite targeting the ribosome.</title>
        <authorList>
            <person name="Limbrick E.M."/>
            <person name="Graf M."/>
            <person name="Derewacz D.K."/>
            <person name="Nguyen F."/>
            <person name="Spraggins J.M."/>
            <person name="Wieland M."/>
            <person name="Ynigez-Gutierrez A.E."/>
            <person name="Reisman B.J."/>
            <person name="Zinshteyn B."/>
            <person name="McCulloch K."/>
            <person name="Iverson T.M."/>
            <person name="Green R."/>
            <person name="Wilson D.N."/>
            <person name="Bachmann B.O."/>
        </authorList>
    </citation>
    <scope>NUCLEOTIDE SEQUENCE</scope>
    <source>
        <strain evidence="2">Africana</strain>
    </source>
</reference>
<dbReference type="InterPro" id="IPR026000">
    <property type="entry name" value="Apc5_dom"/>
</dbReference>
<dbReference type="Pfam" id="PF12862">
    <property type="entry name" value="ANAPC5"/>
    <property type="match status" value="2"/>
</dbReference>